<dbReference type="AlphaFoldDB" id="A0A699VVY7"/>
<name>A0A699VVY7_TANCI</name>
<organism evidence="1">
    <name type="scientific">Tanacetum cinerariifolium</name>
    <name type="common">Dalmatian daisy</name>
    <name type="synonym">Chrysanthemum cinerariifolium</name>
    <dbReference type="NCBI Taxonomy" id="118510"/>
    <lineage>
        <taxon>Eukaryota</taxon>
        <taxon>Viridiplantae</taxon>
        <taxon>Streptophyta</taxon>
        <taxon>Embryophyta</taxon>
        <taxon>Tracheophyta</taxon>
        <taxon>Spermatophyta</taxon>
        <taxon>Magnoliopsida</taxon>
        <taxon>eudicotyledons</taxon>
        <taxon>Gunneridae</taxon>
        <taxon>Pentapetalae</taxon>
        <taxon>asterids</taxon>
        <taxon>campanulids</taxon>
        <taxon>Asterales</taxon>
        <taxon>Asteraceae</taxon>
        <taxon>Asteroideae</taxon>
        <taxon>Anthemideae</taxon>
        <taxon>Anthemidinae</taxon>
        <taxon>Tanacetum</taxon>
    </lineage>
</organism>
<reference evidence="1" key="1">
    <citation type="journal article" date="2019" name="Sci. Rep.">
        <title>Draft genome of Tanacetum cinerariifolium, the natural source of mosquito coil.</title>
        <authorList>
            <person name="Yamashiro T."/>
            <person name="Shiraishi A."/>
            <person name="Satake H."/>
            <person name="Nakayama K."/>
        </authorList>
    </citation>
    <scope>NUCLEOTIDE SEQUENCE</scope>
</reference>
<dbReference type="EMBL" id="BKCJ011486815">
    <property type="protein sequence ID" value="GFD37496.1"/>
    <property type="molecule type" value="Genomic_DNA"/>
</dbReference>
<comment type="caution">
    <text evidence="1">The sequence shown here is derived from an EMBL/GenBank/DDBJ whole genome shotgun (WGS) entry which is preliminary data.</text>
</comment>
<proteinExistence type="predicted"/>
<evidence type="ECO:0000313" key="1">
    <source>
        <dbReference type="EMBL" id="GFD37496.1"/>
    </source>
</evidence>
<protein>
    <submittedName>
        <fullName evidence="1">Uncharacterized protein</fullName>
    </submittedName>
</protein>
<gene>
    <name evidence="1" type="ORF">Tci_909465</name>
</gene>
<feature type="non-terminal residue" evidence="1">
    <location>
        <position position="116"/>
    </location>
</feature>
<sequence>MDARGINHTGKGDFAKNIFDLTSNTKIAKLTANYAGVDYLTDKQVDADIAMAMDLNKNLYTFKENQVKLNDFPFSFAGAIGLPNATDITYDITFKALQTDFKNILSLVPGVYNKEF</sequence>
<accession>A0A699VVY7</accession>